<reference evidence="2" key="5">
    <citation type="submission" date="2015-06" db="UniProtKB">
        <authorList>
            <consortium name="EnsemblFungi"/>
        </authorList>
    </citation>
    <scope>IDENTIFICATION</scope>
    <source>
        <strain evidence="2">ATCC 64411</strain>
    </source>
</reference>
<reference evidence="3" key="2">
    <citation type="submission" date="2010-05" db="EMBL/GenBank/DDBJ databases">
        <title>The genome sequence of Magnaporthe poae strain ATCC 64411.</title>
        <authorList>
            <person name="Ma L.-J."/>
            <person name="Dead R."/>
            <person name="Young S."/>
            <person name="Zeng Q."/>
            <person name="Koehrsen M."/>
            <person name="Alvarado L."/>
            <person name="Berlin A."/>
            <person name="Chapman S.B."/>
            <person name="Chen Z."/>
            <person name="Freedman E."/>
            <person name="Gellesch M."/>
            <person name="Goldberg J."/>
            <person name="Griggs A."/>
            <person name="Gujja S."/>
            <person name="Heilman E.R."/>
            <person name="Heiman D."/>
            <person name="Hepburn T."/>
            <person name="Howarth C."/>
            <person name="Jen D."/>
            <person name="Larson L."/>
            <person name="Mehta T."/>
            <person name="Neiman D."/>
            <person name="Pearson M."/>
            <person name="Roberts A."/>
            <person name="Saif S."/>
            <person name="Shea T."/>
            <person name="Shenoy N."/>
            <person name="Sisk P."/>
            <person name="Stolte C."/>
            <person name="Sykes S."/>
            <person name="Walk T."/>
            <person name="White J."/>
            <person name="Yandava C."/>
            <person name="Haas B."/>
            <person name="Nusbaum C."/>
            <person name="Birren B."/>
        </authorList>
    </citation>
    <scope>NUCLEOTIDE SEQUENCE [LARGE SCALE GENOMIC DNA]</scope>
    <source>
        <strain evidence="3">ATCC 64411 / 73-15</strain>
    </source>
</reference>
<keyword evidence="3" id="KW-1185">Reference proteome</keyword>
<reference evidence="1" key="1">
    <citation type="submission" date="2010-05" db="EMBL/GenBank/DDBJ databases">
        <title>The Genome Sequence of Magnaporthe poae strain ATCC 64411.</title>
        <authorList>
            <consortium name="The Broad Institute Genome Sequencing Platform"/>
            <consortium name="Broad Institute Genome Sequencing Center for Infectious Disease"/>
            <person name="Ma L.-J."/>
            <person name="Dead R."/>
            <person name="Young S."/>
            <person name="Zeng Q."/>
            <person name="Koehrsen M."/>
            <person name="Alvarado L."/>
            <person name="Berlin A."/>
            <person name="Chapman S.B."/>
            <person name="Chen Z."/>
            <person name="Freedman E."/>
            <person name="Gellesch M."/>
            <person name="Goldberg J."/>
            <person name="Griggs A."/>
            <person name="Gujja S."/>
            <person name="Heilman E.R."/>
            <person name="Heiman D."/>
            <person name="Hepburn T."/>
            <person name="Howarth C."/>
            <person name="Jen D."/>
            <person name="Larson L."/>
            <person name="Mehta T."/>
            <person name="Neiman D."/>
            <person name="Pearson M."/>
            <person name="Roberts A."/>
            <person name="Saif S."/>
            <person name="Shea T."/>
            <person name="Shenoy N."/>
            <person name="Sisk P."/>
            <person name="Stolte C."/>
            <person name="Sykes S."/>
            <person name="Walk T."/>
            <person name="White J."/>
            <person name="Yandava C."/>
            <person name="Haas B."/>
            <person name="Nusbaum C."/>
            <person name="Birren B."/>
        </authorList>
    </citation>
    <scope>NUCLEOTIDE SEQUENCE</scope>
    <source>
        <strain evidence="1">ATCC 64411</strain>
    </source>
</reference>
<dbReference type="VEuPathDB" id="FungiDB:MAPG_03380"/>
<reference evidence="2" key="4">
    <citation type="journal article" date="2015" name="G3 (Bethesda)">
        <title>Genome sequences of three phytopathogenic species of the Magnaporthaceae family of fungi.</title>
        <authorList>
            <person name="Okagaki L.H."/>
            <person name="Nunes C.C."/>
            <person name="Sailsbery J."/>
            <person name="Clay B."/>
            <person name="Brown D."/>
            <person name="John T."/>
            <person name="Oh Y."/>
            <person name="Young N."/>
            <person name="Fitzgerald M."/>
            <person name="Haas B.J."/>
            <person name="Zeng Q."/>
            <person name="Young S."/>
            <person name="Adiconis X."/>
            <person name="Fan L."/>
            <person name="Levin J.Z."/>
            <person name="Mitchell T.K."/>
            <person name="Okubara P.A."/>
            <person name="Farman M.L."/>
            <person name="Kohn L.M."/>
            <person name="Birren B."/>
            <person name="Ma L.-J."/>
            <person name="Dean R.A."/>
        </authorList>
    </citation>
    <scope>NUCLEOTIDE SEQUENCE</scope>
    <source>
        <strain evidence="2">ATCC 64411 / 73-15</strain>
    </source>
</reference>
<accession>A0A0C4DTV3</accession>
<gene>
    <name evidence="1" type="ORF">MAPG_03380</name>
</gene>
<dbReference type="EnsemblFungi" id="MAPG_03380T0">
    <property type="protein sequence ID" value="MAPG_03380T0"/>
    <property type="gene ID" value="MAPG_03380"/>
</dbReference>
<protein>
    <submittedName>
        <fullName evidence="1 2">Uncharacterized protein</fullName>
    </submittedName>
</protein>
<dbReference type="Proteomes" id="UP000011715">
    <property type="component" value="Unassembled WGS sequence"/>
</dbReference>
<name>A0A0C4DTV3_MAGP6</name>
<evidence type="ECO:0000313" key="3">
    <source>
        <dbReference type="Proteomes" id="UP000011715"/>
    </source>
</evidence>
<dbReference type="EMBL" id="GL876967">
    <property type="protein sequence ID" value="KLU84336.1"/>
    <property type="molecule type" value="Genomic_DNA"/>
</dbReference>
<reference evidence="1" key="3">
    <citation type="submission" date="2011-03" db="EMBL/GenBank/DDBJ databases">
        <title>Annotation of Magnaporthe poae ATCC 64411.</title>
        <authorList>
            <person name="Ma L.-J."/>
            <person name="Dead R."/>
            <person name="Young S.K."/>
            <person name="Zeng Q."/>
            <person name="Gargeya S."/>
            <person name="Fitzgerald M."/>
            <person name="Haas B."/>
            <person name="Abouelleil A."/>
            <person name="Alvarado L."/>
            <person name="Arachchi H.M."/>
            <person name="Berlin A."/>
            <person name="Brown A."/>
            <person name="Chapman S.B."/>
            <person name="Chen Z."/>
            <person name="Dunbar C."/>
            <person name="Freedman E."/>
            <person name="Gearin G."/>
            <person name="Gellesch M."/>
            <person name="Goldberg J."/>
            <person name="Griggs A."/>
            <person name="Gujja S."/>
            <person name="Heiman D."/>
            <person name="Howarth C."/>
            <person name="Larson L."/>
            <person name="Lui A."/>
            <person name="MacDonald P.J.P."/>
            <person name="Mehta T."/>
            <person name="Montmayeur A."/>
            <person name="Murphy C."/>
            <person name="Neiman D."/>
            <person name="Pearson M."/>
            <person name="Priest M."/>
            <person name="Roberts A."/>
            <person name="Saif S."/>
            <person name="Shea T."/>
            <person name="Shenoy N."/>
            <person name="Sisk P."/>
            <person name="Stolte C."/>
            <person name="Sykes S."/>
            <person name="Yandava C."/>
            <person name="Wortman J."/>
            <person name="Nusbaum C."/>
            <person name="Birren B."/>
        </authorList>
    </citation>
    <scope>NUCLEOTIDE SEQUENCE</scope>
    <source>
        <strain evidence="1">ATCC 64411</strain>
    </source>
</reference>
<sequence>MAWPCEWNCRGNEQQGESPGSMHTLSVEALIGWLREPPSQLGLNPAAKPPK</sequence>
<evidence type="ECO:0000313" key="2">
    <source>
        <dbReference type="EnsemblFungi" id="MAPG_03380T0"/>
    </source>
</evidence>
<dbReference type="AlphaFoldDB" id="A0A0C4DTV3"/>
<evidence type="ECO:0000313" key="1">
    <source>
        <dbReference type="EMBL" id="KLU84336.1"/>
    </source>
</evidence>
<organism evidence="2 3">
    <name type="scientific">Magnaporthiopsis poae (strain ATCC 64411 / 73-15)</name>
    <name type="common">Kentucky bluegrass fungus</name>
    <name type="synonym">Magnaporthe poae</name>
    <dbReference type="NCBI Taxonomy" id="644358"/>
    <lineage>
        <taxon>Eukaryota</taxon>
        <taxon>Fungi</taxon>
        <taxon>Dikarya</taxon>
        <taxon>Ascomycota</taxon>
        <taxon>Pezizomycotina</taxon>
        <taxon>Sordariomycetes</taxon>
        <taxon>Sordariomycetidae</taxon>
        <taxon>Magnaporthales</taxon>
        <taxon>Magnaporthaceae</taxon>
        <taxon>Magnaporthiopsis</taxon>
    </lineage>
</organism>
<proteinExistence type="predicted"/>
<dbReference type="EMBL" id="ADBL01000812">
    <property type="status" value="NOT_ANNOTATED_CDS"/>
    <property type="molecule type" value="Genomic_DNA"/>
</dbReference>